<reference evidence="2" key="2">
    <citation type="journal article" date="2024" name="Environ. Microbiol.">
        <title>Genome analysis and description of Tunturibacter gen. nov. expands the diversity of Terriglobia in tundra soils.</title>
        <authorList>
            <person name="Messyasz A."/>
            <person name="Mannisto M.K."/>
            <person name="Kerkhof L.J."/>
            <person name="Haggblom M.M."/>
        </authorList>
    </citation>
    <scope>NUCLEOTIDE SEQUENCE</scope>
    <source>
        <strain evidence="2">M8UP23</strain>
    </source>
</reference>
<dbReference type="RefSeq" id="WP_353069472.1">
    <property type="nucleotide sequence ID" value="NZ_CP132932.1"/>
</dbReference>
<evidence type="ECO:0000256" key="1">
    <source>
        <dbReference type="SAM" id="Phobius"/>
    </source>
</evidence>
<feature type="transmembrane region" description="Helical" evidence="1">
    <location>
        <begin position="6"/>
        <end position="26"/>
    </location>
</feature>
<gene>
    <name evidence="2" type="ORF">RBB75_03075</name>
</gene>
<protein>
    <submittedName>
        <fullName evidence="2">DUF4267 domain-containing protein</fullName>
    </submittedName>
</protein>
<dbReference type="KEGG" id="temp:RBB75_03075"/>
<dbReference type="InterPro" id="IPR025363">
    <property type="entry name" value="DUF4267"/>
</dbReference>
<dbReference type="EMBL" id="CP132932">
    <property type="protein sequence ID" value="XCB27310.1"/>
    <property type="molecule type" value="Genomic_DNA"/>
</dbReference>
<keyword evidence="1" id="KW-0812">Transmembrane</keyword>
<feature type="transmembrane region" description="Helical" evidence="1">
    <location>
        <begin position="105"/>
        <end position="125"/>
    </location>
</feature>
<accession>A0AAU7ZE55</accession>
<proteinExistence type="predicted"/>
<name>A0AAU7ZE55_9BACT</name>
<evidence type="ECO:0000313" key="2">
    <source>
        <dbReference type="EMBL" id="XCB27310.1"/>
    </source>
</evidence>
<dbReference type="Pfam" id="PF14087">
    <property type="entry name" value="DUF4267"/>
    <property type="match status" value="1"/>
</dbReference>
<keyword evidence="1" id="KW-1133">Transmembrane helix</keyword>
<dbReference type="AlphaFoldDB" id="A0AAU7ZE55"/>
<organism evidence="2">
    <name type="scientific">Tunturiibacter empetritectus</name>
    <dbReference type="NCBI Taxonomy" id="3069691"/>
    <lineage>
        <taxon>Bacteria</taxon>
        <taxon>Pseudomonadati</taxon>
        <taxon>Acidobacteriota</taxon>
        <taxon>Terriglobia</taxon>
        <taxon>Terriglobales</taxon>
        <taxon>Acidobacteriaceae</taxon>
        <taxon>Tunturiibacter</taxon>
    </lineage>
</organism>
<sequence length="126" mass="13184">MHNAIPLSLAALMAVAILVIGCFYLVSPERMIGSFGLKPPAPDADTRAWLRLKGVRDVASGLVVLTLMLTTDTRTVGIVLLVEAIVPFGDMSNVLGSGGSKSKAFSVHGLTCVVMLVVGIVLIHVT</sequence>
<keyword evidence="1" id="KW-0472">Membrane</keyword>
<reference evidence="2" key="1">
    <citation type="submission" date="2023-08" db="EMBL/GenBank/DDBJ databases">
        <authorList>
            <person name="Messyasz A."/>
            <person name="Mannisto M.K."/>
            <person name="Kerkhof L.J."/>
            <person name="Haggblom M."/>
        </authorList>
    </citation>
    <scope>NUCLEOTIDE SEQUENCE</scope>
    <source>
        <strain evidence="2">M8UP23</strain>
    </source>
</reference>